<keyword evidence="2" id="KW-1185">Reference proteome</keyword>
<evidence type="ECO:0000313" key="1">
    <source>
        <dbReference type="EMBL" id="OQE19298.1"/>
    </source>
</evidence>
<reference evidence="2" key="1">
    <citation type="journal article" date="2017" name="Nat. Microbiol.">
        <title>Global analysis of biosynthetic gene clusters reveals vast potential of secondary metabolite production in Penicillium species.</title>
        <authorList>
            <person name="Nielsen J.C."/>
            <person name="Grijseels S."/>
            <person name="Prigent S."/>
            <person name="Ji B."/>
            <person name="Dainat J."/>
            <person name="Nielsen K.F."/>
            <person name="Frisvad J.C."/>
            <person name="Workman M."/>
            <person name="Nielsen J."/>
        </authorList>
    </citation>
    <scope>NUCLEOTIDE SEQUENCE [LARGE SCALE GENOMIC DNA]</scope>
    <source>
        <strain evidence="2">IBT 14082</strain>
    </source>
</reference>
<name>A0A1V6SYZ1_9EURO</name>
<evidence type="ECO:0000313" key="2">
    <source>
        <dbReference type="Proteomes" id="UP000191342"/>
    </source>
</evidence>
<sequence length="78" mass="9141">MRYGGFVWRAFDINTPVLKMLEIAKEVEEAFTAFNSYRLAEDVEFYAPRYLAMEVEGRAVEYDLAPLTEGFEVYYSNH</sequence>
<dbReference type="Proteomes" id="UP000191342">
    <property type="component" value="Unassembled WGS sequence"/>
</dbReference>
<dbReference type="EMBL" id="MLQL01000019">
    <property type="protein sequence ID" value="OQE19298.1"/>
    <property type="molecule type" value="Genomic_DNA"/>
</dbReference>
<dbReference type="AlphaFoldDB" id="A0A1V6SYZ1"/>
<organism evidence="1 2">
    <name type="scientific">Penicillium flavigenum</name>
    <dbReference type="NCBI Taxonomy" id="254877"/>
    <lineage>
        <taxon>Eukaryota</taxon>
        <taxon>Fungi</taxon>
        <taxon>Dikarya</taxon>
        <taxon>Ascomycota</taxon>
        <taxon>Pezizomycotina</taxon>
        <taxon>Eurotiomycetes</taxon>
        <taxon>Eurotiomycetidae</taxon>
        <taxon>Eurotiales</taxon>
        <taxon>Aspergillaceae</taxon>
        <taxon>Penicillium</taxon>
    </lineage>
</organism>
<dbReference type="OrthoDB" id="5396831at2759"/>
<protein>
    <submittedName>
        <fullName evidence="1">Uncharacterized protein</fullName>
    </submittedName>
</protein>
<gene>
    <name evidence="1" type="ORF">PENFLA_c019G06780</name>
</gene>
<accession>A0A1V6SYZ1</accession>
<comment type="caution">
    <text evidence="1">The sequence shown here is derived from an EMBL/GenBank/DDBJ whole genome shotgun (WGS) entry which is preliminary data.</text>
</comment>
<proteinExistence type="predicted"/>